<dbReference type="Pfam" id="PF00107">
    <property type="entry name" value="ADH_zinc_N"/>
    <property type="match status" value="1"/>
</dbReference>
<dbReference type="InterPro" id="IPR020843">
    <property type="entry name" value="ER"/>
</dbReference>
<evidence type="ECO:0000256" key="5">
    <source>
        <dbReference type="RuleBase" id="RU361277"/>
    </source>
</evidence>
<dbReference type="EMBL" id="QUTC01005945">
    <property type="protein sequence ID" value="RHY54895.1"/>
    <property type="molecule type" value="Genomic_DNA"/>
</dbReference>
<gene>
    <name evidence="9" type="ORF">DYB31_013223</name>
    <name evidence="7" type="ORF">DYB36_004700</name>
    <name evidence="8" type="ORF">DYB38_011961</name>
</gene>
<evidence type="ECO:0000313" key="10">
    <source>
        <dbReference type="Proteomes" id="UP000265427"/>
    </source>
</evidence>
<evidence type="ECO:0000256" key="1">
    <source>
        <dbReference type="ARBA" id="ARBA00001947"/>
    </source>
</evidence>
<keyword evidence="4" id="KW-0560">Oxidoreductase</keyword>
<dbReference type="PROSITE" id="PS00059">
    <property type="entry name" value="ADH_ZINC"/>
    <property type="match status" value="1"/>
</dbReference>
<dbReference type="CDD" id="cd05283">
    <property type="entry name" value="CAD1"/>
    <property type="match status" value="1"/>
</dbReference>
<dbReference type="InterPro" id="IPR011032">
    <property type="entry name" value="GroES-like_sf"/>
</dbReference>
<dbReference type="Proteomes" id="UP000265427">
    <property type="component" value="Unassembled WGS sequence"/>
</dbReference>
<sequence length="357" mass="38233">MSSPSIDTYTGQAAFVPGFDLKPHTFTPKPFDENFDVEIRVTHCGICGSDLHTVSGGWGPIPYPMVVGHEIIGHVVRIGRLVDPAKFALGTRVGVGAQCASCLDCSACGRDREQLCPDMKWTYNSTMDLPNGAKYVTQGGYADYYRCHHKFAFVIPDGLTSESAAPMMCAGVTTYSPLKKFGVGPGMNVGVLGIGGLGHLGIQWAVAMGATVSALSSSGKKERECRDLLGAHKYVNYSDPAQVAAASQSLDLILCTSYSDKTDWNMLLGLVATEGKFVLVGLPEVPISFHAFSIVPREISFVGSVIGSPADIEDMLQFAVDKNVNSIVEVMAMKDAAAAMQKVHDGQARFRIVLKNE</sequence>
<dbReference type="InterPro" id="IPR036291">
    <property type="entry name" value="NAD(P)-bd_dom_sf"/>
</dbReference>
<reference evidence="10 11" key="1">
    <citation type="submission" date="2018-08" db="EMBL/GenBank/DDBJ databases">
        <title>Aphanomyces genome sequencing and annotation.</title>
        <authorList>
            <person name="Minardi D."/>
            <person name="Oidtmann B."/>
            <person name="Van Der Giezen M."/>
            <person name="Studholme D.J."/>
        </authorList>
    </citation>
    <scope>NUCLEOTIDE SEQUENCE [LARGE SCALE GENOMIC DNA]</scope>
    <source>
        <strain evidence="9 12">197901</strain>
        <strain evidence="7 10">Kv</strain>
        <strain evidence="8 11">SA</strain>
    </source>
</reference>
<evidence type="ECO:0000313" key="7">
    <source>
        <dbReference type="EMBL" id="RHY07198.1"/>
    </source>
</evidence>
<comment type="cofactor">
    <cofactor evidence="1 5">
        <name>Zn(2+)</name>
        <dbReference type="ChEBI" id="CHEBI:29105"/>
    </cofactor>
</comment>
<proteinExistence type="inferred from homology"/>
<keyword evidence="3 5" id="KW-0862">Zinc</keyword>
<dbReference type="PANTHER" id="PTHR42683">
    <property type="entry name" value="ALDEHYDE REDUCTASE"/>
    <property type="match status" value="1"/>
</dbReference>
<dbReference type="SMART" id="SM00829">
    <property type="entry name" value="PKS_ER"/>
    <property type="match status" value="1"/>
</dbReference>
<keyword evidence="2 5" id="KW-0479">Metal-binding</keyword>
<comment type="caution">
    <text evidence="7">The sequence shown here is derived from an EMBL/GenBank/DDBJ whole genome shotgun (WGS) entry which is preliminary data.</text>
</comment>
<dbReference type="InterPro" id="IPR013154">
    <property type="entry name" value="ADH-like_N"/>
</dbReference>
<accession>A0A397AN45</accession>
<feature type="domain" description="Enoyl reductase (ER)" evidence="6">
    <location>
        <begin position="18"/>
        <end position="354"/>
    </location>
</feature>
<dbReference type="Gene3D" id="3.40.50.720">
    <property type="entry name" value="NAD(P)-binding Rossmann-like Domain"/>
    <property type="match status" value="1"/>
</dbReference>
<dbReference type="SUPFAM" id="SSF50129">
    <property type="entry name" value="GroES-like"/>
    <property type="match status" value="1"/>
</dbReference>
<dbReference type="InterPro" id="IPR013149">
    <property type="entry name" value="ADH-like_C"/>
</dbReference>
<dbReference type="EMBL" id="QUSZ01006035">
    <property type="protein sequence ID" value="RHY07198.1"/>
    <property type="molecule type" value="Genomic_DNA"/>
</dbReference>
<dbReference type="EMBL" id="QUTE01013731">
    <property type="protein sequence ID" value="RHZ03928.1"/>
    <property type="molecule type" value="Genomic_DNA"/>
</dbReference>
<dbReference type="Gene3D" id="3.90.180.10">
    <property type="entry name" value="Medium-chain alcohol dehydrogenases, catalytic domain"/>
    <property type="match status" value="1"/>
</dbReference>
<dbReference type="SUPFAM" id="SSF51735">
    <property type="entry name" value="NAD(P)-binding Rossmann-fold domains"/>
    <property type="match status" value="1"/>
</dbReference>
<dbReference type="Proteomes" id="UP000265716">
    <property type="component" value="Unassembled WGS sequence"/>
</dbReference>
<evidence type="ECO:0000259" key="6">
    <source>
        <dbReference type="SMART" id="SM00829"/>
    </source>
</evidence>
<dbReference type="AlphaFoldDB" id="A0A397AN45"/>
<evidence type="ECO:0000256" key="3">
    <source>
        <dbReference type="ARBA" id="ARBA00022833"/>
    </source>
</evidence>
<dbReference type="FunFam" id="3.40.50.720:FF:000022">
    <property type="entry name" value="Cinnamyl alcohol dehydrogenase"/>
    <property type="match status" value="1"/>
</dbReference>
<evidence type="ECO:0000256" key="4">
    <source>
        <dbReference type="ARBA" id="ARBA00023002"/>
    </source>
</evidence>
<dbReference type="GO" id="GO:0008270">
    <property type="term" value="F:zinc ion binding"/>
    <property type="evidence" value="ECO:0007669"/>
    <property type="project" value="InterPro"/>
</dbReference>
<name>A0A397AN45_APHAT</name>
<organism evidence="7 10">
    <name type="scientific">Aphanomyces astaci</name>
    <name type="common">Crayfish plague agent</name>
    <dbReference type="NCBI Taxonomy" id="112090"/>
    <lineage>
        <taxon>Eukaryota</taxon>
        <taxon>Sar</taxon>
        <taxon>Stramenopiles</taxon>
        <taxon>Oomycota</taxon>
        <taxon>Saprolegniomycetes</taxon>
        <taxon>Saprolegniales</taxon>
        <taxon>Verrucalvaceae</taxon>
        <taxon>Aphanomyces</taxon>
    </lineage>
</organism>
<evidence type="ECO:0000313" key="9">
    <source>
        <dbReference type="EMBL" id="RHZ03928.1"/>
    </source>
</evidence>
<dbReference type="GO" id="GO:0016616">
    <property type="term" value="F:oxidoreductase activity, acting on the CH-OH group of donors, NAD or NADP as acceptor"/>
    <property type="evidence" value="ECO:0007669"/>
    <property type="project" value="InterPro"/>
</dbReference>
<dbReference type="Proteomes" id="UP000266196">
    <property type="component" value="Unassembled WGS sequence"/>
</dbReference>
<dbReference type="VEuPathDB" id="FungiDB:H257_13827"/>
<dbReference type="InterPro" id="IPR047109">
    <property type="entry name" value="CAD-like"/>
</dbReference>
<evidence type="ECO:0000313" key="11">
    <source>
        <dbReference type="Proteomes" id="UP000265716"/>
    </source>
</evidence>
<dbReference type="Pfam" id="PF08240">
    <property type="entry name" value="ADH_N"/>
    <property type="match status" value="1"/>
</dbReference>
<comment type="similarity">
    <text evidence="5">Belongs to the zinc-containing alcohol dehydrogenase family.</text>
</comment>
<evidence type="ECO:0000256" key="2">
    <source>
        <dbReference type="ARBA" id="ARBA00022723"/>
    </source>
</evidence>
<evidence type="ECO:0000313" key="12">
    <source>
        <dbReference type="Proteomes" id="UP000266196"/>
    </source>
</evidence>
<evidence type="ECO:0000313" key="8">
    <source>
        <dbReference type="EMBL" id="RHY54895.1"/>
    </source>
</evidence>
<dbReference type="InterPro" id="IPR002328">
    <property type="entry name" value="ADH_Zn_CS"/>
</dbReference>
<protein>
    <recommendedName>
        <fullName evidence="6">Enoyl reductase (ER) domain-containing protein</fullName>
    </recommendedName>
</protein>